<dbReference type="InterPro" id="IPR018200">
    <property type="entry name" value="USP_CS"/>
</dbReference>
<evidence type="ECO:0000256" key="5">
    <source>
        <dbReference type="SAM" id="MobiDB-lite"/>
    </source>
</evidence>
<accession>A0A139AKJ9</accession>
<keyword evidence="1" id="KW-0479">Metal-binding</keyword>
<dbReference type="Pfam" id="PF00443">
    <property type="entry name" value="UCH"/>
    <property type="match status" value="1"/>
</dbReference>
<evidence type="ECO:0000259" key="7">
    <source>
        <dbReference type="PROSITE" id="PS50271"/>
    </source>
</evidence>
<dbReference type="InterPro" id="IPR001394">
    <property type="entry name" value="Peptidase_C19_UCH"/>
</dbReference>
<evidence type="ECO:0000256" key="2">
    <source>
        <dbReference type="ARBA" id="ARBA00022771"/>
    </source>
</evidence>
<feature type="domain" description="USP" evidence="6">
    <location>
        <begin position="1"/>
        <end position="549"/>
    </location>
</feature>
<dbReference type="GO" id="GO:0005829">
    <property type="term" value="C:cytosol"/>
    <property type="evidence" value="ECO:0007669"/>
    <property type="project" value="TreeGrafter"/>
</dbReference>
<dbReference type="STRING" id="1344416.A0A139AKJ9"/>
<dbReference type="PROSITE" id="PS00973">
    <property type="entry name" value="USP_2"/>
    <property type="match status" value="1"/>
</dbReference>
<feature type="compositionally biased region" description="Pro residues" evidence="5">
    <location>
        <begin position="93"/>
        <end position="105"/>
    </location>
</feature>
<protein>
    <submittedName>
        <fullName evidence="8">Cysteine proteinase</fullName>
    </submittedName>
</protein>
<dbReference type="InterPro" id="IPR050164">
    <property type="entry name" value="Peptidase_C19"/>
</dbReference>
<dbReference type="InterPro" id="IPR038765">
    <property type="entry name" value="Papain-like_cys_pep_sf"/>
</dbReference>
<dbReference type="SUPFAM" id="SSF54001">
    <property type="entry name" value="Cysteine proteinases"/>
    <property type="match status" value="1"/>
</dbReference>
<dbReference type="SUPFAM" id="SSF57850">
    <property type="entry name" value="RING/U-box"/>
    <property type="match status" value="1"/>
</dbReference>
<keyword evidence="9" id="KW-1185">Reference proteome</keyword>
<dbReference type="OrthoDB" id="420187at2759"/>
<dbReference type="AlphaFoldDB" id="A0A139AKJ9"/>
<dbReference type="InterPro" id="IPR028889">
    <property type="entry name" value="USP"/>
</dbReference>
<sequence length="549" mass="59006">MSRKSSKNSGESQDSDVDMPHVDENLPFDPSSFLDQKRDCPHVSAIRVARLKRILPAALKSKSRRGCETCNKLRLTLTKPKHSDSDPPYRAISPPPSPPATPPPQLSLTDIPNPPQTLWLCLTCANLNCGRADLGHGLSHFELSRGIATQSQPASASEDDSGAERAPGHPLVMNIETGQSWCYECDAEILAGPEVNVVITECYAMVRADVKSAGGLDVLFNRVPAPTTSPAPSPTLPKRDDVLAPGLRNLGNLNCENCQRIHHPAFFNTDDGTLLPGAGKPPAMYRPAYKRLILLQDLPPVLVVGLKRFQTGYGGRTRKVQEWIRVPQVLEVRGVTASKSELGMGDGPSGGERGRARGMGAARKRAGREESGGGTVSGQPARKKSRSLSKEPTQLGTGLGTRLTASPEPTTGVVTRSCSSATKGSSMSPSRPGHMHRPNTPRPLSPSLRPPTPAEPEPDTTFQLRGVVVHSGYQLASGHYYAYVRAPVVNKNSAGSGEGGDDMDIDGVKASHQAGEEDVWVYASDTDIWVTTWEEVKGAQAFVLFFERV</sequence>
<dbReference type="GO" id="GO:0016579">
    <property type="term" value="P:protein deubiquitination"/>
    <property type="evidence" value="ECO:0007669"/>
    <property type="project" value="InterPro"/>
</dbReference>
<dbReference type="InterPro" id="IPR013083">
    <property type="entry name" value="Znf_RING/FYVE/PHD"/>
</dbReference>
<evidence type="ECO:0000256" key="1">
    <source>
        <dbReference type="ARBA" id="ARBA00022723"/>
    </source>
</evidence>
<dbReference type="PROSITE" id="PS50235">
    <property type="entry name" value="USP_3"/>
    <property type="match status" value="1"/>
</dbReference>
<evidence type="ECO:0000256" key="4">
    <source>
        <dbReference type="PROSITE-ProRule" id="PRU00502"/>
    </source>
</evidence>
<feature type="region of interest" description="Disordered" evidence="5">
    <location>
        <begin position="1"/>
        <end position="36"/>
    </location>
</feature>
<feature type="compositionally biased region" description="Polar residues" evidence="5">
    <location>
        <begin position="407"/>
        <end position="429"/>
    </location>
</feature>
<organism evidence="8 9">
    <name type="scientific">Gonapodya prolifera (strain JEL478)</name>
    <name type="common">Monoblepharis prolifera</name>
    <dbReference type="NCBI Taxonomy" id="1344416"/>
    <lineage>
        <taxon>Eukaryota</taxon>
        <taxon>Fungi</taxon>
        <taxon>Fungi incertae sedis</taxon>
        <taxon>Chytridiomycota</taxon>
        <taxon>Chytridiomycota incertae sedis</taxon>
        <taxon>Monoblepharidomycetes</taxon>
        <taxon>Monoblepharidales</taxon>
        <taxon>Gonapodyaceae</taxon>
        <taxon>Gonapodya</taxon>
    </lineage>
</organism>
<proteinExistence type="predicted"/>
<dbReference type="Pfam" id="PF02148">
    <property type="entry name" value="zf-UBP"/>
    <property type="match status" value="1"/>
</dbReference>
<dbReference type="Gene3D" id="3.90.70.10">
    <property type="entry name" value="Cysteine proteinases"/>
    <property type="match status" value="1"/>
</dbReference>
<evidence type="ECO:0000313" key="8">
    <source>
        <dbReference type="EMBL" id="KXS17309.1"/>
    </source>
</evidence>
<feature type="compositionally biased region" description="Pro residues" evidence="5">
    <location>
        <begin position="440"/>
        <end position="455"/>
    </location>
</feature>
<name>A0A139AKJ9_GONPJ</name>
<dbReference type="EMBL" id="KQ965747">
    <property type="protein sequence ID" value="KXS17309.1"/>
    <property type="molecule type" value="Genomic_DNA"/>
</dbReference>
<gene>
    <name evidence="8" type="ORF">M427DRAFT_43020</name>
</gene>
<dbReference type="InterPro" id="IPR001607">
    <property type="entry name" value="Znf_UBP"/>
</dbReference>
<evidence type="ECO:0000256" key="3">
    <source>
        <dbReference type="ARBA" id="ARBA00022833"/>
    </source>
</evidence>
<dbReference type="Proteomes" id="UP000070544">
    <property type="component" value="Unassembled WGS sequence"/>
</dbReference>
<reference evidence="8 9" key="1">
    <citation type="journal article" date="2015" name="Genome Biol. Evol.">
        <title>Phylogenomic analyses indicate that early fungi evolved digesting cell walls of algal ancestors of land plants.</title>
        <authorList>
            <person name="Chang Y."/>
            <person name="Wang S."/>
            <person name="Sekimoto S."/>
            <person name="Aerts A.L."/>
            <person name="Choi C."/>
            <person name="Clum A."/>
            <person name="LaButti K.M."/>
            <person name="Lindquist E.A."/>
            <person name="Yee Ngan C."/>
            <person name="Ohm R.A."/>
            <person name="Salamov A.A."/>
            <person name="Grigoriev I.V."/>
            <person name="Spatafora J.W."/>
            <person name="Berbee M.L."/>
        </authorList>
    </citation>
    <scope>NUCLEOTIDE SEQUENCE [LARGE SCALE GENOMIC DNA]</scope>
    <source>
        <strain evidence="8 9">JEL478</strain>
    </source>
</reference>
<dbReference type="PROSITE" id="PS50271">
    <property type="entry name" value="ZF_UBP"/>
    <property type="match status" value="1"/>
</dbReference>
<dbReference type="PANTHER" id="PTHR24006">
    <property type="entry name" value="UBIQUITIN CARBOXYL-TERMINAL HYDROLASE"/>
    <property type="match status" value="1"/>
</dbReference>
<feature type="region of interest" description="Disordered" evidence="5">
    <location>
        <begin position="78"/>
        <end position="109"/>
    </location>
</feature>
<evidence type="ECO:0000313" key="9">
    <source>
        <dbReference type="Proteomes" id="UP000070544"/>
    </source>
</evidence>
<evidence type="ECO:0000259" key="6">
    <source>
        <dbReference type="PROSITE" id="PS50235"/>
    </source>
</evidence>
<feature type="region of interest" description="Disordered" evidence="5">
    <location>
        <begin position="149"/>
        <end position="168"/>
    </location>
</feature>
<feature type="domain" description="UBP-type" evidence="7">
    <location>
        <begin position="38"/>
        <end position="208"/>
    </location>
</feature>
<dbReference type="Gene3D" id="3.30.40.10">
    <property type="entry name" value="Zinc/RING finger domain, C3HC4 (zinc finger)"/>
    <property type="match status" value="1"/>
</dbReference>
<dbReference type="GO" id="GO:0005634">
    <property type="term" value="C:nucleus"/>
    <property type="evidence" value="ECO:0007669"/>
    <property type="project" value="TreeGrafter"/>
</dbReference>
<keyword evidence="3" id="KW-0862">Zinc</keyword>
<dbReference type="GO" id="GO:0004843">
    <property type="term" value="F:cysteine-type deubiquitinase activity"/>
    <property type="evidence" value="ECO:0007669"/>
    <property type="project" value="InterPro"/>
</dbReference>
<feature type="region of interest" description="Disordered" evidence="5">
    <location>
        <begin position="339"/>
        <end position="459"/>
    </location>
</feature>
<keyword evidence="2 4" id="KW-0863">Zinc-finger</keyword>
<dbReference type="GO" id="GO:0008270">
    <property type="term" value="F:zinc ion binding"/>
    <property type="evidence" value="ECO:0007669"/>
    <property type="project" value="UniProtKB-KW"/>
</dbReference>